<organism evidence="1 2">
    <name type="scientific">Corynebacterium phage phi673</name>
    <dbReference type="NCBI Taxonomy" id="2052821"/>
    <lineage>
        <taxon>Viruses</taxon>
        <taxon>Duplodnaviria</taxon>
        <taxon>Heunggongvirae</taxon>
        <taxon>Uroviricota</taxon>
        <taxon>Caudoviricetes</taxon>
        <taxon>Ikedavirus</taxon>
        <taxon>Ikedavirus phi673</taxon>
    </lineage>
</organism>
<accession>A0A2H4PIU7</accession>
<keyword evidence="2" id="KW-1185">Reference proteome</keyword>
<gene>
    <name evidence="1" type="ORF">phi673_gp36</name>
</gene>
<name>A0A2H4PIU7_9CAUD</name>
<evidence type="ECO:0000313" key="2">
    <source>
        <dbReference type="Proteomes" id="UP000241893"/>
    </source>
</evidence>
<reference evidence="1 2" key="1">
    <citation type="submission" date="2017-10" db="EMBL/GenBank/DDBJ databases">
        <title>Complete nucleotide sequences and annotations of phi673 and phi674, two new lytic phages of Corynebacterium glutamicum ATCC 13032.</title>
        <authorList>
            <person name="Yomantas Y.A.V."/>
            <person name="Abalakina E.G."/>
            <person name="Lobanova J.S."/>
            <person name="Mamontov V.A."/>
            <person name="Stoynova N.V."/>
            <person name="Mashko S.V."/>
        </authorList>
    </citation>
    <scope>NUCLEOTIDE SEQUENCE [LARGE SCALE GENOMIC DNA]</scope>
</reference>
<dbReference type="EMBL" id="MG324353">
    <property type="protein sequence ID" value="ATW62898.1"/>
    <property type="molecule type" value="Genomic_DNA"/>
</dbReference>
<protein>
    <submittedName>
        <fullName evidence="1">Uncharacterized protein</fullName>
    </submittedName>
</protein>
<proteinExistence type="predicted"/>
<sequence>MFSEITTTRDIAIAVWNMGVLESITSGAQGTYIALIAEDGRAIEITQEADLIMWTTYIDNQARVDGDIDEQGAIELANAQKFLTSWAK</sequence>
<dbReference type="Proteomes" id="UP000241893">
    <property type="component" value="Segment"/>
</dbReference>
<evidence type="ECO:0000313" key="1">
    <source>
        <dbReference type="EMBL" id="ATW62898.1"/>
    </source>
</evidence>